<comment type="similarity">
    <text evidence="1">Belongs to the PrpF family.</text>
</comment>
<reference evidence="3 4" key="1">
    <citation type="journal article" date="2019" name="Int. J. Syst. Evol. Microbiol.">
        <title>The Global Catalogue of Microorganisms (GCM) 10K type strain sequencing project: providing services to taxonomists for standard genome sequencing and annotation.</title>
        <authorList>
            <consortium name="The Broad Institute Genomics Platform"/>
            <consortium name="The Broad Institute Genome Sequencing Center for Infectious Disease"/>
            <person name="Wu L."/>
            <person name="Ma J."/>
        </authorList>
    </citation>
    <scope>NUCLEOTIDE SEQUENCE [LARGE SCALE GENOMIC DNA]</scope>
    <source>
        <strain evidence="3 4">JCM 16114</strain>
    </source>
</reference>
<proteinExistence type="inferred from homology"/>
<dbReference type="InterPro" id="IPR007400">
    <property type="entry name" value="PrpF-like"/>
</dbReference>
<protein>
    <submittedName>
        <fullName evidence="3">2-methylaconitate cis-trans isomerase PrpF</fullName>
    </submittedName>
</protein>
<dbReference type="SUPFAM" id="SSF54506">
    <property type="entry name" value="Diaminopimelate epimerase-like"/>
    <property type="match status" value="2"/>
</dbReference>
<dbReference type="GO" id="GO:0016853">
    <property type="term" value="F:isomerase activity"/>
    <property type="evidence" value="ECO:0007669"/>
    <property type="project" value="UniProtKB-KW"/>
</dbReference>
<keyword evidence="2 3" id="KW-0413">Isomerase</keyword>
<dbReference type="PANTHER" id="PTHR43709:SF2">
    <property type="entry name" value="DUF453 DOMAIN PROTEIN (AFU_ORTHOLOGUE AFUA_6G00360)"/>
    <property type="match status" value="1"/>
</dbReference>
<dbReference type="PANTHER" id="PTHR43709">
    <property type="entry name" value="ACONITATE ISOMERASE-RELATED"/>
    <property type="match status" value="1"/>
</dbReference>
<keyword evidence="4" id="KW-1185">Reference proteome</keyword>
<organism evidence="3 4">
    <name type="scientific">Nonomuraea monospora</name>
    <dbReference type="NCBI Taxonomy" id="568818"/>
    <lineage>
        <taxon>Bacteria</taxon>
        <taxon>Bacillati</taxon>
        <taxon>Actinomycetota</taxon>
        <taxon>Actinomycetes</taxon>
        <taxon>Streptosporangiales</taxon>
        <taxon>Streptosporangiaceae</taxon>
        <taxon>Nonomuraea</taxon>
    </lineage>
</organism>
<sequence length="355" mass="36782">MNEPIPAVLMRGGTSKGLFLHARDLPPPGPGRDALILDLMGSPDPMQIDGLGGTHSSTSKVIVVEPGRDGDDVCYWFAQVGIDQPIVDWSGNCGNLTTAVGPFAIDEGLVAAVEPVTRVRLRNGNTGVRVLAEVPVRDGRARADGEHHIPGVRRSGAPVVTRYLDPGRGEASSQVLDGSAGVTILDVTHPYVFALARDLGVDLAAPRPAELNGDADLLVRVERLRGAAAVALGRATSPDRAAQESPIVPRIVLVGEPADDGHHVTALGVSMGKIHHTLPMTGALCLAAAVRLPGTVPSAVASGVTGEEVRIRHPQGVVEVLADVDPSGGSPVRSVGVTRTARRLMAGTVHPAGPF</sequence>
<dbReference type="Pfam" id="PF04303">
    <property type="entry name" value="PrpF"/>
    <property type="match status" value="1"/>
</dbReference>
<gene>
    <name evidence="3" type="primary">prpF</name>
    <name evidence="3" type="ORF">GCM10009850_028060</name>
</gene>
<evidence type="ECO:0000313" key="4">
    <source>
        <dbReference type="Proteomes" id="UP001499843"/>
    </source>
</evidence>
<comment type="caution">
    <text evidence="3">The sequence shown here is derived from an EMBL/GenBank/DDBJ whole genome shotgun (WGS) entry which is preliminary data.</text>
</comment>
<evidence type="ECO:0000313" key="3">
    <source>
        <dbReference type="EMBL" id="GAA2207348.1"/>
    </source>
</evidence>
<evidence type="ECO:0000256" key="1">
    <source>
        <dbReference type="ARBA" id="ARBA00007673"/>
    </source>
</evidence>
<dbReference type="Gene3D" id="3.10.310.10">
    <property type="entry name" value="Diaminopimelate Epimerase, Chain A, domain 1"/>
    <property type="match status" value="2"/>
</dbReference>
<name>A0ABN3CDA5_9ACTN</name>
<evidence type="ECO:0000256" key="2">
    <source>
        <dbReference type="ARBA" id="ARBA00023235"/>
    </source>
</evidence>
<dbReference type="Proteomes" id="UP001499843">
    <property type="component" value="Unassembled WGS sequence"/>
</dbReference>
<accession>A0ABN3CDA5</accession>
<dbReference type="RefSeq" id="WP_344474446.1">
    <property type="nucleotide sequence ID" value="NZ_BAAAQX010000006.1"/>
</dbReference>
<dbReference type="EMBL" id="BAAAQX010000006">
    <property type="protein sequence ID" value="GAA2207348.1"/>
    <property type="molecule type" value="Genomic_DNA"/>
</dbReference>